<reference evidence="7" key="2">
    <citation type="submission" date="2020-09" db="EMBL/GenBank/DDBJ databases">
        <authorList>
            <person name="Sun Q."/>
            <person name="Kim S."/>
        </authorList>
    </citation>
    <scope>NUCLEOTIDE SEQUENCE</scope>
    <source>
        <strain evidence="7">KCTC 12711</strain>
    </source>
</reference>
<dbReference type="PROSITE" id="PS50949">
    <property type="entry name" value="HTH_GNTR"/>
    <property type="match status" value="1"/>
</dbReference>
<evidence type="ECO:0000256" key="5">
    <source>
        <dbReference type="ARBA" id="ARBA00023163"/>
    </source>
</evidence>
<dbReference type="Gene3D" id="3.40.640.10">
    <property type="entry name" value="Type I PLP-dependent aspartate aminotransferase-like (Major domain)"/>
    <property type="match status" value="1"/>
</dbReference>
<feature type="domain" description="HTH gntR-type" evidence="6">
    <location>
        <begin position="11"/>
        <end position="79"/>
    </location>
</feature>
<dbReference type="SMART" id="SM00345">
    <property type="entry name" value="HTH_GNTR"/>
    <property type="match status" value="1"/>
</dbReference>
<dbReference type="GO" id="GO:0003700">
    <property type="term" value="F:DNA-binding transcription factor activity"/>
    <property type="evidence" value="ECO:0007669"/>
    <property type="project" value="InterPro"/>
</dbReference>
<name>A0A918RN07_9GAMM</name>
<dbReference type="Pfam" id="PF00155">
    <property type="entry name" value="Aminotran_1_2"/>
    <property type="match status" value="1"/>
</dbReference>
<dbReference type="InterPro" id="IPR051446">
    <property type="entry name" value="HTH_trans_reg/aminotransferase"/>
</dbReference>
<dbReference type="InterPro" id="IPR036390">
    <property type="entry name" value="WH_DNA-bd_sf"/>
</dbReference>
<evidence type="ECO:0000256" key="2">
    <source>
        <dbReference type="ARBA" id="ARBA00022898"/>
    </source>
</evidence>
<keyword evidence="8" id="KW-1185">Reference proteome</keyword>
<dbReference type="RefSeq" id="WP_189399045.1">
    <property type="nucleotide sequence ID" value="NZ_BMXA01000002.1"/>
</dbReference>
<protein>
    <submittedName>
        <fullName evidence="7">GntR family transcriptional regulator</fullName>
    </submittedName>
</protein>
<dbReference type="EMBL" id="BMXA01000002">
    <property type="protein sequence ID" value="GHA03664.1"/>
    <property type="molecule type" value="Genomic_DNA"/>
</dbReference>
<sequence>MSIAIQRENTEFLYQQVIAIIREMQTSGTLRPGDRLPSLRALSRKLSVSIPTIRQAYVELERLDVIEARPKSGYFLRVEQTAVQPKRARLARKPMPVKRQNLIEDVFASVFGALNQPGQVALGVANPTAAFPSDKALARIMRQVLAKSGANSLNYCPMDGFPPLKRQLALRYLDQGLQVSPDEVLITNGAQEALAIALQCVAERGDVIAVESPVYFGVLELIESLGMMALEIPLCPDDGLWLEDLRTALDAHPVKACIFSTSISNPLGSFMPDERRAQLVALLESRDIPLIEDDVYGDLYFTEARGTPAQVYSRKGLVITCASFSKTAAPGYRVGWLVSNRYLDHARRLKRAMSCSSSLLNQWTLSEFVASGDYDRAMLNLRRVLRANKDRAVALVKQHFPPETRVTDPLGGGVLWIELPAGKDSGRLFQVALAHDIAVTPGILFSVSNCYKRCVRVSYGLPWSDAVDAAFATLGRLCASPEV</sequence>
<comment type="similarity">
    <text evidence="1">In the C-terminal section; belongs to the class-I pyridoxal-phosphate-dependent aminotransferase family.</text>
</comment>
<dbReference type="InterPro" id="IPR036388">
    <property type="entry name" value="WH-like_DNA-bd_sf"/>
</dbReference>
<keyword evidence="5" id="KW-0804">Transcription</keyword>
<dbReference type="PANTHER" id="PTHR46577">
    <property type="entry name" value="HTH-TYPE TRANSCRIPTIONAL REGULATORY PROTEIN GABR"/>
    <property type="match status" value="1"/>
</dbReference>
<organism evidence="7 8">
    <name type="scientific">Arenicella chitinivorans</name>
    <dbReference type="NCBI Taxonomy" id="1329800"/>
    <lineage>
        <taxon>Bacteria</taxon>
        <taxon>Pseudomonadati</taxon>
        <taxon>Pseudomonadota</taxon>
        <taxon>Gammaproteobacteria</taxon>
        <taxon>Arenicellales</taxon>
        <taxon>Arenicellaceae</taxon>
        <taxon>Arenicella</taxon>
    </lineage>
</organism>
<dbReference type="Pfam" id="PF00392">
    <property type="entry name" value="GntR"/>
    <property type="match status" value="1"/>
</dbReference>
<dbReference type="CDD" id="cd00609">
    <property type="entry name" value="AAT_like"/>
    <property type="match status" value="1"/>
</dbReference>
<dbReference type="InterPro" id="IPR015421">
    <property type="entry name" value="PyrdxlP-dep_Trfase_major"/>
</dbReference>
<evidence type="ECO:0000256" key="4">
    <source>
        <dbReference type="ARBA" id="ARBA00023125"/>
    </source>
</evidence>
<dbReference type="InterPro" id="IPR015424">
    <property type="entry name" value="PyrdxlP-dep_Trfase"/>
</dbReference>
<reference evidence="7" key="1">
    <citation type="journal article" date="2014" name="Int. J. Syst. Evol. Microbiol.">
        <title>Complete genome sequence of Corynebacterium casei LMG S-19264T (=DSM 44701T), isolated from a smear-ripened cheese.</title>
        <authorList>
            <consortium name="US DOE Joint Genome Institute (JGI-PGF)"/>
            <person name="Walter F."/>
            <person name="Albersmeier A."/>
            <person name="Kalinowski J."/>
            <person name="Ruckert C."/>
        </authorList>
    </citation>
    <scope>NUCLEOTIDE SEQUENCE</scope>
    <source>
        <strain evidence="7">KCTC 12711</strain>
    </source>
</reference>
<evidence type="ECO:0000256" key="3">
    <source>
        <dbReference type="ARBA" id="ARBA00023015"/>
    </source>
</evidence>
<dbReference type="GO" id="GO:0030170">
    <property type="term" value="F:pyridoxal phosphate binding"/>
    <property type="evidence" value="ECO:0007669"/>
    <property type="project" value="InterPro"/>
</dbReference>
<evidence type="ECO:0000256" key="1">
    <source>
        <dbReference type="ARBA" id="ARBA00005384"/>
    </source>
</evidence>
<dbReference type="PANTHER" id="PTHR46577:SF2">
    <property type="entry name" value="TRANSCRIPTIONAL REGULATORY PROTEIN"/>
    <property type="match status" value="1"/>
</dbReference>
<gene>
    <name evidence="7" type="ORF">GCM10008090_11020</name>
</gene>
<accession>A0A918RN07</accession>
<keyword evidence="2" id="KW-0663">Pyridoxal phosphate</keyword>
<dbReference type="SUPFAM" id="SSF53383">
    <property type="entry name" value="PLP-dependent transferases"/>
    <property type="match status" value="1"/>
</dbReference>
<evidence type="ECO:0000259" key="6">
    <source>
        <dbReference type="PROSITE" id="PS50949"/>
    </source>
</evidence>
<dbReference type="InterPro" id="IPR000524">
    <property type="entry name" value="Tscrpt_reg_HTH_GntR"/>
</dbReference>
<dbReference type="Proteomes" id="UP000614811">
    <property type="component" value="Unassembled WGS sequence"/>
</dbReference>
<keyword evidence="4" id="KW-0238">DNA-binding</keyword>
<evidence type="ECO:0000313" key="7">
    <source>
        <dbReference type="EMBL" id="GHA03664.1"/>
    </source>
</evidence>
<comment type="caution">
    <text evidence="7">The sequence shown here is derived from an EMBL/GenBank/DDBJ whole genome shotgun (WGS) entry which is preliminary data.</text>
</comment>
<dbReference type="InterPro" id="IPR004839">
    <property type="entry name" value="Aminotransferase_I/II_large"/>
</dbReference>
<evidence type="ECO:0000313" key="8">
    <source>
        <dbReference type="Proteomes" id="UP000614811"/>
    </source>
</evidence>
<dbReference type="CDD" id="cd07377">
    <property type="entry name" value="WHTH_GntR"/>
    <property type="match status" value="1"/>
</dbReference>
<dbReference type="GO" id="GO:0003677">
    <property type="term" value="F:DNA binding"/>
    <property type="evidence" value="ECO:0007669"/>
    <property type="project" value="UniProtKB-KW"/>
</dbReference>
<dbReference type="Gene3D" id="3.90.1150.10">
    <property type="entry name" value="Aspartate Aminotransferase, domain 1"/>
    <property type="match status" value="1"/>
</dbReference>
<dbReference type="InterPro" id="IPR015422">
    <property type="entry name" value="PyrdxlP-dep_Trfase_small"/>
</dbReference>
<proteinExistence type="inferred from homology"/>
<dbReference type="AlphaFoldDB" id="A0A918RN07"/>
<dbReference type="SUPFAM" id="SSF46785">
    <property type="entry name" value="Winged helix' DNA-binding domain"/>
    <property type="match status" value="1"/>
</dbReference>
<dbReference type="Gene3D" id="1.10.10.10">
    <property type="entry name" value="Winged helix-like DNA-binding domain superfamily/Winged helix DNA-binding domain"/>
    <property type="match status" value="1"/>
</dbReference>
<keyword evidence="3" id="KW-0805">Transcription regulation</keyword>